<protein>
    <submittedName>
        <fullName evidence="1">Uncharacterized protein</fullName>
    </submittedName>
</protein>
<dbReference type="Proteomes" id="UP000316621">
    <property type="component" value="Chromosome 5"/>
</dbReference>
<dbReference type="AlphaFoldDB" id="A0A4Y7JH73"/>
<reference evidence="1 2" key="1">
    <citation type="journal article" date="2018" name="Science">
        <title>The opium poppy genome and morphinan production.</title>
        <authorList>
            <person name="Guo L."/>
            <person name="Winzer T."/>
            <person name="Yang X."/>
            <person name="Li Y."/>
            <person name="Ning Z."/>
            <person name="He Z."/>
            <person name="Teodor R."/>
            <person name="Lu Y."/>
            <person name="Bowser T.A."/>
            <person name="Graham I.A."/>
            <person name="Ye K."/>
        </authorList>
    </citation>
    <scope>NUCLEOTIDE SEQUENCE [LARGE SCALE GENOMIC DNA]</scope>
    <source>
        <strain evidence="2">cv. HN1</strain>
        <tissue evidence="1">Leaves</tissue>
    </source>
</reference>
<proteinExistence type="predicted"/>
<organism evidence="1 2">
    <name type="scientific">Papaver somniferum</name>
    <name type="common">Opium poppy</name>
    <dbReference type="NCBI Taxonomy" id="3469"/>
    <lineage>
        <taxon>Eukaryota</taxon>
        <taxon>Viridiplantae</taxon>
        <taxon>Streptophyta</taxon>
        <taxon>Embryophyta</taxon>
        <taxon>Tracheophyta</taxon>
        <taxon>Spermatophyta</taxon>
        <taxon>Magnoliopsida</taxon>
        <taxon>Ranunculales</taxon>
        <taxon>Papaveraceae</taxon>
        <taxon>Papaveroideae</taxon>
        <taxon>Papaver</taxon>
    </lineage>
</organism>
<dbReference type="EMBL" id="CM010719">
    <property type="protein sequence ID" value="RZC60464.1"/>
    <property type="molecule type" value="Genomic_DNA"/>
</dbReference>
<keyword evidence="2" id="KW-1185">Reference proteome</keyword>
<evidence type="ECO:0000313" key="1">
    <source>
        <dbReference type="EMBL" id="RZC60464.1"/>
    </source>
</evidence>
<gene>
    <name evidence="1" type="ORF">C5167_022213</name>
</gene>
<accession>A0A4Y7JH73</accession>
<dbReference type="Gramene" id="RZC60464">
    <property type="protein sequence ID" value="RZC60464"/>
    <property type="gene ID" value="C5167_022213"/>
</dbReference>
<sequence length="97" mass="10967">MPYLAKHECLQLHCHGIALPVYNIFKAIEKKDPAQQKEAYILGSQSNEEGNIKEQVTQSLKVEIKVSKAQIWDTSGQKKTVAPVARNWFDPVWSSCP</sequence>
<evidence type="ECO:0000313" key="2">
    <source>
        <dbReference type="Proteomes" id="UP000316621"/>
    </source>
</evidence>
<name>A0A4Y7JH73_PAPSO</name>